<feature type="non-terminal residue" evidence="4">
    <location>
        <position position="1"/>
    </location>
</feature>
<dbReference type="GO" id="GO:1990841">
    <property type="term" value="F:promoter-specific chromatin binding"/>
    <property type="evidence" value="ECO:0007669"/>
    <property type="project" value="TreeGrafter"/>
</dbReference>
<dbReference type="SMART" id="SM00320">
    <property type="entry name" value="WD40"/>
    <property type="match status" value="5"/>
</dbReference>
<evidence type="ECO:0000313" key="5">
    <source>
        <dbReference type="Proteomes" id="UP000285301"/>
    </source>
</evidence>
<dbReference type="OrthoDB" id="1932312at2759"/>
<accession>A0A443R067</accession>
<feature type="repeat" description="WD" evidence="3">
    <location>
        <begin position="433"/>
        <end position="470"/>
    </location>
</feature>
<dbReference type="AlphaFoldDB" id="A0A443R067"/>
<dbReference type="Gene3D" id="2.130.10.10">
    <property type="entry name" value="YVTN repeat-like/Quinoprotein amine dehydrogenase"/>
    <property type="match status" value="2"/>
</dbReference>
<evidence type="ECO:0008006" key="6">
    <source>
        <dbReference type="Google" id="ProtNLM"/>
    </source>
</evidence>
<dbReference type="InterPro" id="IPR051350">
    <property type="entry name" value="WD_repeat-ST_regulator"/>
</dbReference>
<dbReference type="InterPro" id="IPR036322">
    <property type="entry name" value="WD40_repeat_dom_sf"/>
</dbReference>
<keyword evidence="1 3" id="KW-0853">WD repeat</keyword>
<keyword evidence="2" id="KW-0677">Repeat</keyword>
<feature type="repeat" description="WD" evidence="3">
    <location>
        <begin position="189"/>
        <end position="230"/>
    </location>
</feature>
<keyword evidence="5" id="KW-1185">Reference proteome</keyword>
<dbReference type="GO" id="GO:0005634">
    <property type="term" value="C:nucleus"/>
    <property type="evidence" value="ECO:0007669"/>
    <property type="project" value="TreeGrafter"/>
</dbReference>
<protein>
    <recommendedName>
        <fullName evidence="6">WD repeat-containing protein 13-like protein</fullName>
    </recommendedName>
</protein>
<dbReference type="STRING" id="1965070.A0A443R067"/>
<evidence type="ECO:0000256" key="1">
    <source>
        <dbReference type="ARBA" id="ARBA00022574"/>
    </source>
</evidence>
<dbReference type="PANTHER" id="PTHR22838">
    <property type="entry name" value="WD REPEAT PROTEIN 26-RELATED"/>
    <property type="match status" value="1"/>
</dbReference>
<comment type="caution">
    <text evidence="4">The sequence shown here is derived from an EMBL/GenBank/DDBJ whole genome shotgun (WGS) entry which is preliminary data.</text>
</comment>
<sequence>QMSTTDSGSVRGDRNLLWQQILSLDAKYNSFRFNKWSNFRVLYMRRRNQLFRELAQNETNVARKNYLKIRNSILNQKYGHLIETGSRKTVRSVTRVQTEDIQNFSADFANQLNLNIDLDVEKTLEAKESPLNEQYAFTGMHHIFDHHKNAVTRVHFANNDKSLLACCSLDGTLSICQLTPPPATVLYILKGHTDGVLDFEWSLSNDLIVSCSLDCTIRLWHTASGACLRIIRDPTFSAVITAAFQPINNNMIVIGNGKGYIHVINVSTGIVVKGGSLKTNTNCCVQCLCFDTSGRILWIGDSRGFVSSFLFELPSGRLLRLTKSHLMAGSCITSIFMKTVIQRETRNSYLLVNRYPNAVLVFAVDSQMRLDLIATLNVKHQNRSLMIRSVFCPISISKEGICIVSGSEDGDVYLFTDFEFYNNQMRNFRLSKLQGHSAPVLDVCFNFDESLLASSDLFGNVVVWRKDSNT</sequence>
<evidence type="ECO:0000313" key="4">
    <source>
        <dbReference type="EMBL" id="RWS08628.1"/>
    </source>
</evidence>
<dbReference type="EMBL" id="NCKU01002878">
    <property type="protein sequence ID" value="RWS08628.1"/>
    <property type="molecule type" value="Genomic_DNA"/>
</dbReference>
<dbReference type="SUPFAM" id="SSF50978">
    <property type="entry name" value="WD40 repeat-like"/>
    <property type="match status" value="1"/>
</dbReference>
<gene>
    <name evidence="4" type="ORF">B4U79_05611</name>
</gene>
<dbReference type="PANTHER" id="PTHR22838:SF4">
    <property type="entry name" value="WD REPEAT-CONTAINING PROTEIN 13"/>
    <property type="match status" value="1"/>
</dbReference>
<reference evidence="4 5" key="1">
    <citation type="journal article" date="2018" name="Gigascience">
        <title>Genomes of trombidid mites reveal novel predicted allergens and laterally-transferred genes associated with secondary metabolism.</title>
        <authorList>
            <person name="Dong X."/>
            <person name="Chaisiri K."/>
            <person name="Xia D."/>
            <person name="Armstrong S.D."/>
            <person name="Fang Y."/>
            <person name="Donnelly M.J."/>
            <person name="Kadowaki T."/>
            <person name="McGarry J.W."/>
            <person name="Darby A.C."/>
            <person name="Makepeace B.L."/>
        </authorList>
    </citation>
    <scope>NUCLEOTIDE SEQUENCE [LARGE SCALE GENOMIC DNA]</scope>
    <source>
        <strain evidence="4">UoL-WK</strain>
    </source>
</reference>
<organism evidence="4 5">
    <name type="scientific">Dinothrombium tinctorium</name>
    <dbReference type="NCBI Taxonomy" id="1965070"/>
    <lineage>
        <taxon>Eukaryota</taxon>
        <taxon>Metazoa</taxon>
        <taxon>Ecdysozoa</taxon>
        <taxon>Arthropoda</taxon>
        <taxon>Chelicerata</taxon>
        <taxon>Arachnida</taxon>
        <taxon>Acari</taxon>
        <taxon>Acariformes</taxon>
        <taxon>Trombidiformes</taxon>
        <taxon>Prostigmata</taxon>
        <taxon>Anystina</taxon>
        <taxon>Parasitengona</taxon>
        <taxon>Trombidioidea</taxon>
        <taxon>Trombidiidae</taxon>
        <taxon>Dinothrombium</taxon>
    </lineage>
</organism>
<proteinExistence type="predicted"/>
<dbReference type="InterPro" id="IPR001680">
    <property type="entry name" value="WD40_rpt"/>
</dbReference>
<evidence type="ECO:0000256" key="3">
    <source>
        <dbReference type="PROSITE-ProRule" id="PRU00221"/>
    </source>
</evidence>
<evidence type="ECO:0000256" key="2">
    <source>
        <dbReference type="ARBA" id="ARBA00022737"/>
    </source>
</evidence>
<dbReference type="PROSITE" id="PS50082">
    <property type="entry name" value="WD_REPEATS_2"/>
    <property type="match status" value="2"/>
</dbReference>
<dbReference type="PROSITE" id="PS50294">
    <property type="entry name" value="WD_REPEATS_REGION"/>
    <property type="match status" value="2"/>
</dbReference>
<dbReference type="InterPro" id="IPR015943">
    <property type="entry name" value="WD40/YVTN_repeat-like_dom_sf"/>
</dbReference>
<dbReference type="Pfam" id="PF00400">
    <property type="entry name" value="WD40"/>
    <property type="match status" value="3"/>
</dbReference>
<name>A0A443R067_9ACAR</name>
<dbReference type="Proteomes" id="UP000285301">
    <property type="component" value="Unassembled WGS sequence"/>
</dbReference>